<dbReference type="EMBL" id="CP032096">
    <property type="protein sequence ID" value="QBZ83613.1"/>
    <property type="molecule type" value="Genomic_DNA"/>
</dbReference>
<accession>A0A4P7P0J8</accession>
<dbReference type="GO" id="GO:0052621">
    <property type="term" value="F:diguanylate cyclase activity"/>
    <property type="evidence" value="ECO:0007669"/>
    <property type="project" value="UniProtKB-EC"/>
</dbReference>
<protein>
    <submittedName>
        <fullName evidence="2">Diguanylate cyclase VdcA</fullName>
        <ecNumber evidence="2">2.7.7.65</ecNumber>
    </submittedName>
</protein>
<dbReference type="InterPro" id="IPR000160">
    <property type="entry name" value="GGDEF_dom"/>
</dbReference>
<dbReference type="SUPFAM" id="SSF55073">
    <property type="entry name" value="Nucleotide cyclase"/>
    <property type="match status" value="1"/>
</dbReference>
<dbReference type="Gene3D" id="3.30.70.270">
    <property type="match status" value="1"/>
</dbReference>
<dbReference type="PROSITE" id="PS50887">
    <property type="entry name" value="GGDEF"/>
    <property type="match status" value="1"/>
</dbReference>
<evidence type="ECO:0000313" key="2">
    <source>
        <dbReference type="EMBL" id="QBZ83613.1"/>
    </source>
</evidence>
<dbReference type="AlphaFoldDB" id="A0A4P7P0J8"/>
<dbReference type="OrthoDB" id="5611177at2"/>
<dbReference type="Pfam" id="PF00990">
    <property type="entry name" value="GGDEF"/>
    <property type="match status" value="1"/>
</dbReference>
<name>A0A4P7P0J8_9GAMM</name>
<dbReference type="RefSeq" id="WP_135796213.1">
    <property type="nucleotide sequence ID" value="NZ_CP032096.1"/>
</dbReference>
<evidence type="ECO:0000259" key="1">
    <source>
        <dbReference type="PROSITE" id="PS50887"/>
    </source>
</evidence>
<dbReference type="InterPro" id="IPR029787">
    <property type="entry name" value="Nucleotide_cyclase"/>
</dbReference>
<dbReference type="Proteomes" id="UP000296201">
    <property type="component" value="Chromosome"/>
</dbReference>
<proteinExistence type="predicted"/>
<dbReference type="EC" id="2.7.7.65" evidence="2"/>
<dbReference type="InterPro" id="IPR043128">
    <property type="entry name" value="Rev_trsase/Diguanyl_cyclase"/>
</dbReference>
<reference evidence="2 3" key="1">
    <citation type="submission" date="2018-08" db="EMBL/GenBank/DDBJ databases">
        <title>Horizontal acquisition of hydrogen conversion ability and other habitat adaptations in Hydrogenovibrio crunogenus strains.</title>
        <authorList>
            <person name="Gonnella G."/>
            <person name="Adam N."/>
            <person name="Perner M."/>
        </authorList>
    </citation>
    <scope>NUCLEOTIDE SEQUENCE [LARGE SCALE GENOMIC DNA]</scope>
    <source>
        <strain evidence="2 3">SP-41</strain>
    </source>
</reference>
<sequence length="339" mass="39179">MNHQVIARKAIEHLTKHNIKPSPVTFSIWFLYYLGQNKALISRVKSLLSTGQEISDASYEKLYEVYVLKEHFRDSLGINRNTSQIINKANDLKAKIHEFVESIRGHKDTLGDMRESLTVAETREAIEIILSEAIMELKTVETDSVETTLWMQKNVKELESVQNEVIEIEQSMSRDFLTGLPDKTYFEKTLMEFLKESMSGVISKRHFIVFDITDLDYYNEAFSWLLGDSIIRLVVKIIQTETDENWEMMRLSEDELAVFPPPSFPIHKIPDYIERIRTIIHSKKVVVKNKQQEIKNISLSAVIVKVAVYDDVETVNDKIQKGLDIIKEGQNGKVIKIDE</sequence>
<keyword evidence="3" id="KW-1185">Reference proteome</keyword>
<keyword evidence="2" id="KW-0548">Nucleotidyltransferase</keyword>
<keyword evidence="2" id="KW-0808">Transferase</keyword>
<feature type="domain" description="GGDEF" evidence="1">
    <location>
        <begin position="203"/>
        <end position="339"/>
    </location>
</feature>
<gene>
    <name evidence="2" type="primary">vdcA_2</name>
    <name evidence="2" type="ORF">GHNINEIG_01673</name>
</gene>
<organism evidence="2 3">
    <name type="scientific">Hydrogenovibrio crunogenus</name>
    <dbReference type="NCBI Taxonomy" id="39765"/>
    <lineage>
        <taxon>Bacteria</taxon>
        <taxon>Pseudomonadati</taxon>
        <taxon>Pseudomonadota</taxon>
        <taxon>Gammaproteobacteria</taxon>
        <taxon>Thiotrichales</taxon>
        <taxon>Piscirickettsiaceae</taxon>
        <taxon>Hydrogenovibrio</taxon>
    </lineage>
</organism>
<evidence type="ECO:0000313" key="3">
    <source>
        <dbReference type="Proteomes" id="UP000296201"/>
    </source>
</evidence>